<evidence type="ECO:0000313" key="1">
    <source>
        <dbReference type="EMBL" id="KYK56282.1"/>
    </source>
</evidence>
<dbReference type="RefSeq" id="XP_040655634.1">
    <property type="nucleotide sequence ID" value="XM_040805530.1"/>
</dbReference>
<evidence type="ECO:0000313" key="2">
    <source>
        <dbReference type="Proteomes" id="UP000076580"/>
    </source>
</evidence>
<dbReference type="GeneID" id="63720895"/>
<dbReference type="EMBL" id="LAYC01000003">
    <property type="protein sequence ID" value="KYK56282.1"/>
    <property type="molecule type" value="Genomic_DNA"/>
</dbReference>
<sequence length="179" mass="19456">MKFINVVAFATAASAAAIQDQRSFSLDTLEQVDTTLEAIVTTLNQRNSNSPETISAIFFQSRILPLTATIRHEAIKIYRSGKPLPFNDAKRLLAPAENFPALATSLRSALKAENVRAAIIQQDVCNGVKSSISGLQDALAGYENDVRRFTPNIDSNANYNNLVAFVDSLAETGAMFKDC</sequence>
<organism evidence="1 2">
    <name type="scientific">Drechmeria coniospora</name>
    <name type="common">Nematophagous fungus</name>
    <name type="synonym">Meria coniospora</name>
    <dbReference type="NCBI Taxonomy" id="98403"/>
    <lineage>
        <taxon>Eukaryota</taxon>
        <taxon>Fungi</taxon>
        <taxon>Dikarya</taxon>
        <taxon>Ascomycota</taxon>
        <taxon>Pezizomycotina</taxon>
        <taxon>Sordariomycetes</taxon>
        <taxon>Hypocreomycetidae</taxon>
        <taxon>Hypocreales</taxon>
        <taxon>Ophiocordycipitaceae</taxon>
        <taxon>Drechmeria</taxon>
    </lineage>
</organism>
<reference evidence="1 2" key="1">
    <citation type="journal article" date="2016" name="Sci. Rep.">
        <title>Insights into Adaptations to a Near-Obligate Nematode Endoparasitic Lifestyle from the Finished Genome of Drechmeria coniospora.</title>
        <authorList>
            <person name="Zhang L."/>
            <person name="Zhou Z."/>
            <person name="Guo Q."/>
            <person name="Fokkens L."/>
            <person name="Miskei M."/>
            <person name="Pocsi I."/>
            <person name="Zhang W."/>
            <person name="Chen M."/>
            <person name="Wang L."/>
            <person name="Sun Y."/>
            <person name="Donzelli B.G."/>
            <person name="Gibson D.M."/>
            <person name="Nelson D.R."/>
            <person name="Luo J.G."/>
            <person name="Rep M."/>
            <person name="Liu H."/>
            <person name="Yang S."/>
            <person name="Wang J."/>
            <person name="Krasnoff S.B."/>
            <person name="Xu Y."/>
            <person name="Molnar I."/>
            <person name="Lin M."/>
        </authorList>
    </citation>
    <scope>NUCLEOTIDE SEQUENCE [LARGE SCALE GENOMIC DNA]</scope>
    <source>
        <strain evidence="1 2">ARSEF 6962</strain>
    </source>
</reference>
<evidence type="ECO:0008006" key="3">
    <source>
        <dbReference type="Google" id="ProtNLM"/>
    </source>
</evidence>
<keyword evidence="2" id="KW-1185">Reference proteome</keyword>
<accession>A0A151GGU0</accession>
<proteinExistence type="predicted"/>
<protein>
    <recommendedName>
        <fullName evidence="3">Cell wall protein</fullName>
    </recommendedName>
</protein>
<gene>
    <name evidence="1" type="ORF">DCS_08252</name>
</gene>
<dbReference type="InParanoid" id="A0A151GGU0"/>
<name>A0A151GGU0_DRECN</name>
<dbReference type="Proteomes" id="UP000076580">
    <property type="component" value="Chromosome 03"/>
</dbReference>
<dbReference type="AlphaFoldDB" id="A0A151GGU0"/>
<comment type="caution">
    <text evidence="1">The sequence shown here is derived from an EMBL/GenBank/DDBJ whole genome shotgun (WGS) entry which is preliminary data.</text>
</comment>